<dbReference type="EMBL" id="MT859097">
    <property type="protein sequence ID" value="QQW50596.1"/>
    <property type="molecule type" value="Genomic_DNA"/>
</dbReference>
<accession>A0A7U0KSX5</accession>
<dbReference type="Gene3D" id="3.30.160.810">
    <property type="match status" value="1"/>
</dbReference>
<comment type="subunit">
    <text evidence="4">Part of the 50S ribosomal subunit.</text>
</comment>
<dbReference type="FunFam" id="2.40.30.10:FF:000065">
    <property type="entry name" value="50S ribosomal protein L3, chloroplastic"/>
    <property type="match status" value="1"/>
</dbReference>
<feature type="region of interest" description="Disordered" evidence="12">
    <location>
        <begin position="135"/>
        <end position="154"/>
    </location>
</feature>
<sequence length="209" mass="22682">MPIGMLGNKVGMTQIFDENGLAIPITIIKVGPCYVTQIKTKLNEGYNAIQIGYAKIAQKHLTKPELGHLEKANVPNLKHLVEYRVDNVDEFTLGQSLTVENLEKGQFINVSGKTIGHGFSGNQKRHNFKIGPMSHGSKNHRAPGSIGAGTSPGRVLPGKRMAGHYGNRKQTIKNLQILEIDNEDSIIIVKGSVPGKVGNLLNISISSKK</sequence>
<evidence type="ECO:0000256" key="4">
    <source>
        <dbReference type="ARBA" id="ARBA00011838"/>
    </source>
</evidence>
<evidence type="ECO:0000256" key="6">
    <source>
        <dbReference type="ARBA" id="ARBA00022884"/>
    </source>
</evidence>
<proteinExistence type="inferred from homology"/>
<evidence type="ECO:0000256" key="10">
    <source>
        <dbReference type="ARBA" id="ARBA00035503"/>
    </source>
</evidence>
<dbReference type="AlphaFoldDB" id="A0A7U0KSX5"/>
<dbReference type="HAMAP" id="MF_01325_B">
    <property type="entry name" value="Ribosomal_uL3_B"/>
    <property type="match status" value="1"/>
</dbReference>
<dbReference type="FunFam" id="3.30.160.810:FF:000001">
    <property type="entry name" value="50S ribosomal protein L3"/>
    <property type="match status" value="1"/>
</dbReference>
<evidence type="ECO:0000256" key="5">
    <source>
        <dbReference type="ARBA" id="ARBA00022730"/>
    </source>
</evidence>
<evidence type="ECO:0000256" key="2">
    <source>
        <dbReference type="ARBA" id="ARBA00004229"/>
    </source>
</evidence>
<dbReference type="GO" id="GO:0009507">
    <property type="term" value="C:chloroplast"/>
    <property type="evidence" value="ECO:0007669"/>
    <property type="project" value="UniProtKB-SubCell"/>
</dbReference>
<dbReference type="Gene3D" id="2.40.30.10">
    <property type="entry name" value="Translation factors"/>
    <property type="match status" value="1"/>
</dbReference>
<dbReference type="InterPro" id="IPR019927">
    <property type="entry name" value="Ribosomal_uL3_bac/org-type"/>
</dbReference>
<dbReference type="InterPro" id="IPR019926">
    <property type="entry name" value="Ribosomal_uL3_CS"/>
</dbReference>
<name>A0A7U0KSX5_OLILU</name>
<evidence type="ECO:0000256" key="9">
    <source>
        <dbReference type="ARBA" id="ARBA00035213"/>
    </source>
</evidence>
<geneLocation type="plastid" evidence="13"/>
<comment type="similarity">
    <text evidence="3 11">Belongs to the universal ribosomal protein uL3 family.</text>
</comment>
<keyword evidence="13" id="KW-0934">Plastid</keyword>
<evidence type="ECO:0000313" key="13">
    <source>
        <dbReference type="EMBL" id="QQW50596.1"/>
    </source>
</evidence>
<dbReference type="GeneID" id="67154554"/>
<dbReference type="GO" id="GO:0022625">
    <property type="term" value="C:cytosolic large ribosomal subunit"/>
    <property type="evidence" value="ECO:0007669"/>
    <property type="project" value="TreeGrafter"/>
</dbReference>
<dbReference type="GO" id="GO:0006412">
    <property type="term" value="P:translation"/>
    <property type="evidence" value="ECO:0007669"/>
    <property type="project" value="InterPro"/>
</dbReference>
<keyword evidence="7 11" id="KW-0689">Ribosomal protein</keyword>
<dbReference type="PANTHER" id="PTHR11229:SF16">
    <property type="entry name" value="LARGE RIBOSOMAL SUBUNIT PROTEIN UL3C"/>
    <property type="match status" value="1"/>
</dbReference>
<dbReference type="RefSeq" id="YP_010152935.1">
    <property type="nucleotide sequence ID" value="NC_057170.1"/>
</dbReference>
<dbReference type="GO" id="GO:0019843">
    <property type="term" value="F:rRNA binding"/>
    <property type="evidence" value="ECO:0007669"/>
    <property type="project" value="UniProtKB-KW"/>
</dbReference>
<dbReference type="InterPro" id="IPR009000">
    <property type="entry name" value="Transl_B-barrel_sf"/>
</dbReference>
<evidence type="ECO:0000256" key="1">
    <source>
        <dbReference type="ARBA" id="ARBA00002570"/>
    </source>
</evidence>
<keyword evidence="8 11" id="KW-0687">Ribonucleoprotein</keyword>
<evidence type="ECO:0000256" key="11">
    <source>
        <dbReference type="RuleBase" id="RU003905"/>
    </source>
</evidence>
<dbReference type="Pfam" id="PF00297">
    <property type="entry name" value="Ribosomal_L3"/>
    <property type="match status" value="1"/>
</dbReference>
<evidence type="ECO:0000256" key="8">
    <source>
        <dbReference type="ARBA" id="ARBA00023274"/>
    </source>
</evidence>
<comment type="subcellular location">
    <subcellularLocation>
        <location evidence="2">Plastid</location>
        <location evidence="2">Chloroplast</location>
    </subcellularLocation>
</comment>
<dbReference type="NCBIfam" id="TIGR03625">
    <property type="entry name" value="L3_bact"/>
    <property type="match status" value="1"/>
</dbReference>
<organism evidence="13">
    <name type="scientific">Olisthodiscus luteus</name>
    <name type="common">Marine phytoflagellate</name>
    <dbReference type="NCBI Taxonomy" id="83000"/>
    <lineage>
        <taxon>Eukaryota</taxon>
        <taxon>Sar</taxon>
        <taxon>Stramenopiles</taxon>
        <taxon>Ochrophyta</taxon>
        <taxon>Olisthodiscophyceae</taxon>
        <taxon>Olisthodiscaceae</taxon>
        <taxon>Olisthodiscus</taxon>
    </lineage>
</organism>
<comment type="function">
    <text evidence="1">One of the primary rRNA binding proteins, it binds directly near the 3'-end of the 23S rRNA, where it nucleates assembly of the 50S subunit.</text>
</comment>
<dbReference type="PROSITE" id="PS00474">
    <property type="entry name" value="RIBOSOMAL_L3"/>
    <property type="match status" value="1"/>
</dbReference>
<dbReference type="GO" id="GO:0003735">
    <property type="term" value="F:structural constituent of ribosome"/>
    <property type="evidence" value="ECO:0007669"/>
    <property type="project" value="InterPro"/>
</dbReference>
<dbReference type="InterPro" id="IPR000597">
    <property type="entry name" value="Ribosomal_uL3"/>
</dbReference>
<dbReference type="PANTHER" id="PTHR11229">
    <property type="entry name" value="50S RIBOSOMAL PROTEIN L3"/>
    <property type="match status" value="1"/>
</dbReference>
<evidence type="ECO:0000256" key="7">
    <source>
        <dbReference type="ARBA" id="ARBA00022980"/>
    </source>
</evidence>
<reference evidence="13" key="1">
    <citation type="journal article" date="2021" name="J. Phycol.">
        <title>Olisthodiscus represents a new class of Ochrophyta.</title>
        <authorList>
            <person name="Barcyte D."/>
            <person name="Eikrem W."/>
            <person name="Engesmo A."/>
            <person name="Seoane S."/>
            <person name="Wohlmann J."/>
            <person name="Horak A."/>
            <person name="Yurchenko T."/>
            <person name="Elias M."/>
        </authorList>
    </citation>
    <scope>NUCLEOTIDE SEQUENCE</scope>
    <source>
        <strain evidence="13">K-0444</strain>
    </source>
</reference>
<evidence type="ECO:0000256" key="12">
    <source>
        <dbReference type="SAM" id="MobiDB-lite"/>
    </source>
</evidence>
<protein>
    <recommendedName>
        <fullName evidence="9">Large ribosomal subunit protein uL3c</fullName>
    </recommendedName>
    <alternativeName>
        <fullName evidence="10">50S ribosomal protein L3, chloroplastic</fullName>
    </alternativeName>
</protein>
<keyword evidence="5" id="KW-0699">rRNA-binding</keyword>
<evidence type="ECO:0000256" key="3">
    <source>
        <dbReference type="ARBA" id="ARBA00006540"/>
    </source>
</evidence>
<dbReference type="SUPFAM" id="SSF50447">
    <property type="entry name" value="Translation proteins"/>
    <property type="match status" value="1"/>
</dbReference>
<gene>
    <name evidence="13" type="primary">rpl3</name>
</gene>
<keyword evidence="6" id="KW-0694">RNA-binding</keyword>